<dbReference type="AlphaFoldDB" id="X6NMW4"/>
<dbReference type="OrthoDB" id="428159at2759"/>
<feature type="compositionally biased region" description="Basic and acidic residues" evidence="3">
    <location>
        <begin position="261"/>
        <end position="277"/>
    </location>
</feature>
<evidence type="ECO:0000313" key="5">
    <source>
        <dbReference type="Proteomes" id="UP000023152"/>
    </source>
</evidence>
<accession>X6NMW4</accession>
<feature type="compositionally biased region" description="Acidic residues" evidence="3">
    <location>
        <begin position="149"/>
        <end position="166"/>
    </location>
</feature>
<evidence type="ECO:0000256" key="2">
    <source>
        <dbReference type="SAM" id="Coils"/>
    </source>
</evidence>
<evidence type="ECO:0000256" key="3">
    <source>
        <dbReference type="SAM" id="MobiDB-lite"/>
    </source>
</evidence>
<dbReference type="GO" id="GO:0006623">
    <property type="term" value="P:protein targeting to vacuole"/>
    <property type="evidence" value="ECO:0007669"/>
    <property type="project" value="TreeGrafter"/>
</dbReference>
<dbReference type="PANTHER" id="PTHR16166">
    <property type="entry name" value="VACUOLAR PROTEIN SORTING-ASSOCIATED PROTEIN VPS13"/>
    <property type="match status" value="1"/>
</dbReference>
<proteinExistence type="inferred from homology"/>
<protein>
    <submittedName>
        <fullName evidence="4">Nucleolar protein Nop52</fullName>
    </submittedName>
</protein>
<feature type="compositionally biased region" description="Low complexity" evidence="3">
    <location>
        <begin position="167"/>
        <end position="177"/>
    </location>
</feature>
<feature type="compositionally biased region" description="Acidic residues" evidence="3">
    <location>
        <begin position="205"/>
        <end position="214"/>
    </location>
</feature>
<reference evidence="4 5" key="1">
    <citation type="journal article" date="2013" name="Curr. Biol.">
        <title>The Genome of the Foraminiferan Reticulomyxa filosa.</title>
        <authorList>
            <person name="Glockner G."/>
            <person name="Hulsmann N."/>
            <person name="Schleicher M."/>
            <person name="Noegel A.A."/>
            <person name="Eichinger L."/>
            <person name="Gallinger C."/>
            <person name="Pawlowski J."/>
            <person name="Sierra R."/>
            <person name="Euteneuer U."/>
            <person name="Pillet L."/>
            <person name="Moustafa A."/>
            <person name="Platzer M."/>
            <person name="Groth M."/>
            <person name="Szafranski K."/>
            <person name="Schliwa M."/>
        </authorList>
    </citation>
    <scope>NUCLEOTIDE SEQUENCE [LARGE SCALE GENOMIC DNA]</scope>
</reference>
<feature type="compositionally biased region" description="Low complexity" evidence="3">
    <location>
        <begin position="303"/>
        <end position="317"/>
    </location>
</feature>
<name>X6NMW4_RETFI</name>
<gene>
    <name evidence="4" type="ORF">RFI_10098</name>
</gene>
<comment type="similarity">
    <text evidence="1">Belongs to the VPS13 family.</text>
</comment>
<organism evidence="4 5">
    <name type="scientific">Reticulomyxa filosa</name>
    <dbReference type="NCBI Taxonomy" id="46433"/>
    <lineage>
        <taxon>Eukaryota</taxon>
        <taxon>Sar</taxon>
        <taxon>Rhizaria</taxon>
        <taxon>Retaria</taxon>
        <taxon>Foraminifera</taxon>
        <taxon>Monothalamids</taxon>
        <taxon>Reticulomyxidae</taxon>
        <taxon>Reticulomyxa</taxon>
    </lineage>
</organism>
<evidence type="ECO:0000256" key="1">
    <source>
        <dbReference type="ARBA" id="ARBA00006545"/>
    </source>
</evidence>
<keyword evidence="2" id="KW-0175">Coiled coil</keyword>
<feature type="non-terminal residue" evidence="4">
    <location>
        <position position="436"/>
    </location>
</feature>
<dbReference type="GO" id="GO:0045053">
    <property type="term" value="P:protein retention in Golgi apparatus"/>
    <property type="evidence" value="ECO:0007669"/>
    <property type="project" value="TreeGrafter"/>
</dbReference>
<feature type="coiled-coil region" evidence="2">
    <location>
        <begin position="26"/>
        <end position="53"/>
    </location>
</feature>
<dbReference type="Proteomes" id="UP000023152">
    <property type="component" value="Unassembled WGS sequence"/>
</dbReference>
<dbReference type="EMBL" id="ASPP01007502">
    <property type="protein sequence ID" value="ETO27034.1"/>
    <property type="molecule type" value="Genomic_DNA"/>
</dbReference>
<dbReference type="InterPro" id="IPR026847">
    <property type="entry name" value="VPS13"/>
</dbReference>
<comment type="caution">
    <text evidence="4">The sequence shown here is derived from an EMBL/GenBank/DDBJ whole genome shotgun (WGS) entry which is preliminary data.</text>
</comment>
<keyword evidence="5" id="KW-1185">Reference proteome</keyword>
<feature type="compositionally biased region" description="Polar residues" evidence="3">
    <location>
        <begin position="249"/>
        <end position="258"/>
    </location>
</feature>
<dbReference type="PANTHER" id="PTHR16166:SF93">
    <property type="entry name" value="INTERMEMBRANE LIPID TRANSFER PROTEIN VPS13"/>
    <property type="match status" value="1"/>
</dbReference>
<evidence type="ECO:0000313" key="4">
    <source>
        <dbReference type="EMBL" id="ETO27034.1"/>
    </source>
</evidence>
<feature type="region of interest" description="Disordered" evidence="3">
    <location>
        <begin position="249"/>
        <end position="277"/>
    </location>
</feature>
<feature type="region of interest" description="Disordered" evidence="3">
    <location>
        <begin position="135"/>
        <end position="221"/>
    </location>
</feature>
<feature type="region of interest" description="Disordered" evidence="3">
    <location>
        <begin position="297"/>
        <end position="323"/>
    </location>
</feature>
<feature type="non-terminal residue" evidence="4">
    <location>
        <position position="1"/>
    </location>
</feature>
<sequence>IEANGLFLLVYPQHSSQHFDVEAYHRQQLAIKRSQLENVKQKKKREISRKTKTHAICVMYAEKRMIDTHWAFLKQSQLSNESYLDSLLKHFLSNVHINITHVHIRYQDFTTVPYHPFACGLTLEKLTVINLTSSVSEQGQQDDHVTNGQEEDDDDEDDDEDEEIDGNDNGNNSINNDNHTHNNDSENNDHNTNANVIANEHDNDTDNGENGETEGADRPMASEETVRQAIDLLSADPFEDLSQLQKVSNEGLNRSISDNEQDTKYNKSTNEKPIKEKGKSISKKITFKNLAVYMNTFNPKTQTNEPKSSPSTTSSTNENKKKSVMDMLNEDSKVYWNDETLTDEQMIGRLEVIPTQDYRTHDYDFILSPLTLEFVMYLNSQIHYYIHNYADDPLKWKPKTECKISMNRLNMSANKAQLNTIQAWLEAWKFVAARIQ</sequence>
<feature type="compositionally biased region" description="Basic and acidic residues" evidence="3">
    <location>
        <begin position="178"/>
        <end position="189"/>
    </location>
</feature>